<dbReference type="PhylomeDB" id="A0A167XNV1"/>
<reference evidence="1 3" key="3">
    <citation type="journal article" date="2023" name="IMA Fungus">
        <title>Comparative genomic study of the Penicillium genus elucidates a diverse pangenome and 15 lateral gene transfer events.</title>
        <authorList>
            <person name="Petersen C."/>
            <person name="Sorensen T."/>
            <person name="Nielsen M.R."/>
            <person name="Sondergaard T.E."/>
            <person name="Sorensen J.L."/>
            <person name="Fitzpatrick D.A."/>
            <person name="Frisvad J.C."/>
            <person name="Nielsen K.L."/>
        </authorList>
    </citation>
    <scope>NUCLEOTIDE SEQUENCE [LARGE SCALE GENOMIC DNA]</scope>
    <source>
        <strain evidence="1 3">IBT 3361</strain>
    </source>
</reference>
<dbReference type="AlphaFoldDB" id="A0A167XNV1"/>
<accession>A0A167XNV1</accession>
<organism evidence="2">
    <name type="scientific">Penicillium chrysogenum</name>
    <name type="common">Penicillium notatum</name>
    <dbReference type="NCBI Taxonomy" id="5076"/>
    <lineage>
        <taxon>Eukaryota</taxon>
        <taxon>Fungi</taxon>
        <taxon>Dikarya</taxon>
        <taxon>Ascomycota</taxon>
        <taxon>Pezizomycotina</taxon>
        <taxon>Eurotiomycetes</taxon>
        <taxon>Eurotiomycetidae</taxon>
        <taxon>Eurotiales</taxon>
        <taxon>Aspergillaceae</taxon>
        <taxon>Penicillium</taxon>
        <taxon>Penicillium chrysogenum species complex</taxon>
    </lineage>
</organism>
<gene>
    <name evidence="2" type="ORF">EN45_032080</name>
    <name evidence="1" type="ORF">N7505_001918</name>
</gene>
<sequence>MVTLPISKTFILGTAFFASTSYALKLNAVWATGSWSAIGPPGGSGSSGHTDGFSLVNEAGETVWSDSYPGGYTSCGGGYGHTFSLTGGCLPEGTEYHFNCWSKSTNPDKCSIRNKDGSNIALADGQYSTHFIGIALGIDGYCGTSWDLGDVDCPANTQGFTATYLGDEEGL</sequence>
<proteinExistence type="predicted"/>
<reference evidence="2" key="1">
    <citation type="journal article" date="2014" name="Genome Announc.">
        <title>Complete sequencing and chromosome-scale genome assembly of the industrial progenitor strain P2niaD18 from the penicillin producer Penicillium chrysogenum.</title>
        <authorList>
            <person name="Specht T."/>
            <person name="Dahlmann T.A."/>
            <person name="Zadra I."/>
            <person name="Kurnsteiner H."/>
            <person name="Kuck U."/>
        </authorList>
    </citation>
    <scope>NUCLEOTIDE SEQUENCE [LARGE SCALE GENOMIC DNA]</scope>
    <source>
        <strain evidence="2">P2niaD18</strain>
    </source>
</reference>
<protein>
    <submittedName>
        <fullName evidence="2">Uncharacterized protein</fullName>
    </submittedName>
</protein>
<dbReference type="EMBL" id="CM002798">
    <property type="protein sequence ID" value="KZN93040.1"/>
    <property type="molecule type" value="Genomic_DNA"/>
</dbReference>
<name>A0A167XNV1_PENCH</name>
<dbReference type="OMA" id="CLANTHG"/>
<reference evidence="1" key="2">
    <citation type="submission" date="2022-12" db="EMBL/GenBank/DDBJ databases">
        <authorList>
            <person name="Petersen C."/>
        </authorList>
    </citation>
    <scope>NUCLEOTIDE SEQUENCE</scope>
    <source>
        <strain evidence="1">IBT 3361</strain>
    </source>
</reference>
<dbReference type="Proteomes" id="UP001220256">
    <property type="component" value="Unassembled WGS sequence"/>
</dbReference>
<evidence type="ECO:0000313" key="3">
    <source>
        <dbReference type="Proteomes" id="UP001220256"/>
    </source>
</evidence>
<evidence type="ECO:0000313" key="1">
    <source>
        <dbReference type="EMBL" id="KAJ5283938.1"/>
    </source>
</evidence>
<dbReference type="Proteomes" id="UP000076449">
    <property type="component" value="Chromosome I"/>
</dbReference>
<keyword evidence="3" id="KW-1185">Reference proteome</keyword>
<dbReference type="EMBL" id="JAPVEB010000001">
    <property type="protein sequence ID" value="KAJ5283938.1"/>
    <property type="molecule type" value="Genomic_DNA"/>
</dbReference>
<evidence type="ECO:0000313" key="2">
    <source>
        <dbReference type="EMBL" id="KZN93040.1"/>
    </source>
</evidence>